<protein>
    <submittedName>
        <fullName evidence="1">Uncharacterized protein</fullName>
    </submittedName>
</protein>
<dbReference type="EMBL" id="OK499992">
    <property type="protein sequence ID" value="UGO50942.1"/>
    <property type="molecule type" value="Genomic_DNA"/>
</dbReference>
<proteinExistence type="predicted"/>
<evidence type="ECO:0000313" key="1">
    <source>
        <dbReference type="EMBL" id="UGO50942.1"/>
    </source>
</evidence>
<dbReference type="Proteomes" id="UP000827544">
    <property type="component" value="Segment"/>
</dbReference>
<name>A0AAE9CEH3_9CAUD</name>
<gene>
    <name evidence="1" type="ORF">NATE_89</name>
</gene>
<reference evidence="1" key="1">
    <citation type="submission" date="2021-10" db="EMBL/GenBank/DDBJ databases">
        <authorList>
            <person name="Lavering E.D."/>
            <person name="James R."/>
            <person name="Fairholm J.D."/>
            <person name="Ogilvie B.H."/>
            <person name="Thurgood T.L."/>
            <person name="Robison R.A."/>
            <person name="Grose J.H."/>
        </authorList>
    </citation>
    <scope>NUCLEOTIDE SEQUENCE</scope>
</reference>
<accession>A0AAE9CEH3</accession>
<sequence>MITETETIDMLYGEVTGDYIVEIYLMRIYTSKVGLTRYYNEYYDLTIRKKTKRKYWFGHKNEKVFKIKWNTDGAKLTEMINFSQQKVDSFKSERVVS</sequence>
<keyword evidence="2" id="KW-1185">Reference proteome</keyword>
<organism evidence="1 2">
    <name type="scientific">Bacillus phage vB_BanS_Nate</name>
    <dbReference type="NCBI Taxonomy" id="2894788"/>
    <lineage>
        <taxon>Viruses</taxon>
        <taxon>Duplodnaviria</taxon>
        <taxon>Heunggongvirae</taxon>
        <taxon>Uroviricota</taxon>
        <taxon>Caudoviricetes</taxon>
        <taxon>Joanripponvirinae</taxon>
        <taxon>Natevirus</taxon>
        <taxon>Natevirus nate</taxon>
    </lineage>
</organism>
<evidence type="ECO:0000313" key="2">
    <source>
        <dbReference type="Proteomes" id="UP000827544"/>
    </source>
</evidence>